<protein>
    <recommendedName>
        <fullName evidence="8">Zn(2)-C6 fungal-type domain-containing protein</fullName>
    </recommendedName>
</protein>
<evidence type="ECO:0000313" key="10">
    <source>
        <dbReference type="Proteomes" id="UP001148299"/>
    </source>
</evidence>
<dbReference type="GO" id="GO:0008270">
    <property type="term" value="F:zinc ion binding"/>
    <property type="evidence" value="ECO:0007669"/>
    <property type="project" value="InterPro"/>
</dbReference>
<dbReference type="CDD" id="cd12148">
    <property type="entry name" value="fungal_TF_MHR"/>
    <property type="match status" value="1"/>
</dbReference>
<evidence type="ECO:0000256" key="4">
    <source>
        <dbReference type="ARBA" id="ARBA00023125"/>
    </source>
</evidence>
<evidence type="ECO:0000256" key="5">
    <source>
        <dbReference type="ARBA" id="ARBA00023163"/>
    </source>
</evidence>
<evidence type="ECO:0000256" key="2">
    <source>
        <dbReference type="ARBA" id="ARBA00022723"/>
    </source>
</evidence>
<dbReference type="GO" id="GO:0000981">
    <property type="term" value="F:DNA-binding transcription factor activity, RNA polymerase II-specific"/>
    <property type="evidence" value="ECO:0007669"/>
    <property type="project" value="InterPro"/>
</dbReference>
<dbReference type="Pfam" id="PF04082">
    <property type="entry name" value="Fungal_trans"/>
    <property type="match status" value="1"/>
</dbReference>
<organism evidence="9 10">
    <name type="scientific">Penicillium brevicompactum</name>
    <dbReference type="NCBI Taxonomy" id="5074"/>
    <lineage>
        <taxon>Eukaryota</taxon>
        <taxon>Fungi</taxon>
        <taxon>Dikarya</taxon>
        <taxon>Ascomycota</taxon>
        <taxon>Pezizomycotina</taxon>
        <taxon>Eurotiomycetes</taxon>
        <taxon>Eurotiomycetidae</taxon>
        <taxon>Eurotiales</taxon>
        <taxon>Aspergillaceae</taxon>
        <taxon>Penicillium</taxon>
    </lineage>
</organism>
<dbReference type="Pfam" id="PF00172">
    <property type="entry name" value="Zn_clus"/>
    <property type="match status" value="1"/>
</dbReference>
<comment type="subcellular location">
    <subcellularLocation>
        <location evidence="1">Nucleus</location>
    </subcellularLocation>
</comment>
<feature type="compositionally biased region" description="Polar residues" evidence="7">
    <location>
        <begin position="129"/>
        <end position="147"/>
    </location>
</feature>
<dbReference type="AlphaFoldDB" id="A0A9W9R852"/>
<reference evidence="9" key="2">
    <citation type="journal article" date="2023" name="IMA Fungus">
        <title>Comparative genomic study of the Penicillium genus elucidates a diverse pangenome and 15 lateral gene transfer events.</title>
        <authorList>
            <person name="Petersen C."/>
            <person name="Sorensen T."/>
            <person name="Nielsen M.R."/>
            <person name="Sondergaard T.E."/>
            <person name="Sorensen J.L."/>
            <person name="Fitzpatrick D.A."/>
            <person name="Frisvad J.C."/>
            <person name="Nielsen K.L."/>
        </authorList>
    </citation>
    <scope>NUCLEOTIDE SEQUENCE</scope>
    <source>
        <strain evidence="9">IBT 35675</strain>
    </source>
</reference>
<accession>A0A9W9R852</accession>
<dbReference type="CDD" id="cd00067">
    <property type="entry name" value="GAL4"/>
    <property type="match status" value="1"/>
</dbReference>
<dbReference type="GO" id="GO:0003677">
    <property type="term" value="F:DNA binding"/>
    <property type="evidence" value="ECO:0007669"/>
    <property type="project" value="UniProtKB-KW"/>
</dbReference>
<evidence type="ECO:0000313" key="9">
    <source>
        <dbReference type="EMBL" id="KAJ5353959.1"/>
    </source>
</evidence>
<dbReference type="PROSITE" id="PS50048">
    <property type="entry name" value="ZN2_CY6_FUNGAL_2"/>
    <property type="match status" value="1"/>
</dbReference>
<dbReference type="InterPro" id="IPR001138">
    <property type="entry name" value="Zn2Cys6_DnaBD"/>
</dbReference>
<dbReference type="GO" id="GO:0005634">
    <property type="term" value="C:nucleus"/>
    <property type="evidence" value="ECO:0007669"/>
    <property type="project" value="UniProtKB-SubCell"/>
</dbReference>
<keyword evidence="6" id="KW-0539">Nucleus</keyword>
<feature type="compositionally biased region" description="Polar residues" evidence="7">
    <location>
        <begin position="86"/>
        <end position="117"/>
    </location>
</feature>
<keyword evidence="4" id="KW-0238">DNA-binding</keyword>
<keyword evidence="5" id="KW-0804">Transcription</keyword>
<dbReference type="SMART" id="SM00906">
    <property type="entry name" value="Fungal_trans"/>
    <property type="match status" value="1"/>
</dbReference>
<dbReference type="InterPro" id="IPR036864">
    <property type="entry name" value="Zn2-C6_fun-type_DNA-bd_sf"/>
</dbReference>
<dbReference type="GO" id="GO:0006351">
    <property type="term" value="P:DNA-templated transcription"/>
    <property type="evidence" value="ECO:0007669"/>
    <property type="project" value="InterPro"/>
</dbReference>
<dbReference type="PANTHER" id="PTHR31001">
    <property type="entry name" value="UNCHARACTERIZED TRANSCRIPTIONAL REGULATORY PROTEIN"/>
    <property type="match status" value="1"/>
</dbReference>
<sequence>MPPALKDGPATRSCLRCHDRKVRCDRNHPCSRCLQTQVKCSYPEHGRAPRKLKRPPIATILGQLKHLEHEVKRLRALTNVREDDPTTIQQPNCGASQDVQTQAKIPDSQASPSSPRNRHQVLNMTARTLPIGSTGSFGPGAQPSTEASDLHKLRPPQLQALWEIYKENVAPMIALLHKRTMAVIIQEACTKATSNVGLTLDPLVLTICFAAAVSATPAQCLSIFGQDRESCVHASRLAVEQALTQSDLINAKDFHVLQAAVLFLLCLRWLDPKPTWAQTAIVIRVAQKQGVHRDGELSGLSPFDTEMRRRLWWHICILDMLCSEDQEIDTQIRPEMFNTKTPSNIDIDSLAPDMLILPPPQTGFSDITLCNIQCEMMVNLYWASINLNPEAAQPSLPERENTLCSLATRIEEQYLREFDLEIPIQWLTAVIARLSLSKARIVNLLGNLSSGELSVTTNDEIFDMAVEIIKFANLIEKNEPTAQWAWLCKSYKQKHAVAFILSELCVRPISPETNQAWEIATELYNQWQQENDKAETIPQPRLSRLMQRAALSREHKLETLITPLGYGASLPVPRSIIRESQLIPTPVMDMAAENHSTAGTTELNQLLDDEDVPLSFSAMDWISGSVL</sequence>
<proteinExistence type="predicted"/>
<reference evidence="9" key="1">
    <citation type="submission" date="2022-12" db="EMBL/GenBank/DDBJ databases">
        <authorList>
            <person name="Petersen C."/>
        </authorList>
    </citation>
    <scope>NUCLEOTIDE SEQUENCE</scope>
    <source>
        <strain evidence="9">IBT 35675</strain>
    </source>
</reference>
<dbReference type="Gene3D" id="4.10.240.10">
    <property type="entry name" value="Zn(2)-C6 fungal-type DNA-binding domain"/>
    <property type="match status" value="1"/>
</dbReference>
<comment type="caution">
    <text evidence="9">The sequence shown here is derived from an EMBL/GenBank/DDBJ whole genome shotgun (WGS) entry which is preliminary data.</text>
</comment>
<keyword evidence="3" id="KW-0805">Transcription regulation</keyword>
<gene>
    <name evidence="9" type="ORF">N7541_006523</name>
</gene>
<dbReference type="PROSITE" id="PS00463">
    <property type="entry name" value="ZN2_CY6_FUNGAL_1"/>
    <property type="match status" value="1"/>
</dbReference>
<feature type="region of interest" description="Disordered" evidence="7">
    <location>
        <begin position="129"/>
        <end position="152"/>
    </location>
</feature>
<dbReference type="InterPro" id="IPR007219">
    <property type="entry name" value="XnlR_reg_dom"/>
</dbReference>
<keyword evidence="10" id="KW-1185">Reference proteome</keyword>
<dbReference type="PANTHER" id="PTHR31001:SF50">
    <property type="entry name" value="ZN(II)2CYS6 TRANSCRIPTION FACTOR (EUROFUNG)"/>
    <property type="match status" value="1"/>
</dbReference>
<name>A0A9W9R852_PENBR</name>
<evidence type="ECO:0000256" key="6">
    <source>
        <dbReference type="ARBA" id="ARBA00023242"/>
    </source>
</evidence>
<evidence type="ECO:0000256" key="1">
    <source>
        <dbReference type="ARBA" id="ARBA00004123"/>
    </source>
</evidence>
<evidence type="ECO:0000256" key="3">
    <source>
        <dbReference type="ARBA" id="ARBA00023015"/>
    </source>
</evidence>
<dbReference type="EMBL" id="JAPZBR010000005">
    <property type="protein sequence ID" value="KAJ5353959.1"/>
    <property type="molecule type" value="Genomic_DNA"/>
</dbReference>
<keyword evidence="2" id="KW-0479">Metal-binding</keyword>
<evidence type="ECO:0000256" key="7">
    <source>
        <dbReference type="SAM" id="MobiDB-lite"/>
    </source>
</evidence>
<feature type="region of interest" description="Disordered" evidence="7">
    <location>
        <begin position="81"/>
        <end position="117"/>
    </location>
</feature>
<evidence type="ECO:0000259" key="8">
    <source>
        <dbReference type="PROSITE" id="PS50048"/>
    </source>
</evidence>
<dbReference type="SMART" id="SM00066">
    <property type="entry name" value="GAL4"/>
    <property type="match status" value="1"/>
</dbReference>
<dbReference type="InterPro" id="IPR050613">
    <property type="entry name" value="Sec_Metabolite_Reg"/>
</dbReference>
<dbReference type="Proteomes" id="UP001148299">
    <property type="component" value="Unassembled WGS sequence"/>
</dbReference>
<dbReference type="SUPFAM" id="SSF57701">
    <property type="entry name" value="Zn2/Cys6 DNA-binding domain"/>
    <property type="match status" value="1"/>
</dbReference>
<feature type="domain" description="Zn(2)-C6 fungal-type" evidence="8">
    <location>
        <begin position="13"/>
        <end position="42"/>
    </location>
</feature>